<name>A0A6M8HLJ6_9PROT</name>
<evidence type="ECO:0000313" key="2">
    <source>
        <dbReference type="Proteomes" id="UP000500767"/>
    </source>
</evidence>
<gene>
    <name evidence="1" type="ORF">HN018_03365</name>
</gene>
<protein>
    <submittedName>
        <fullName evidence="1">Uncharacterized protein</fullName>
    </submittedName>
</protein>
<dbReference type="KEGG" id="lck:HN018_03365"/>
<proteinExistence type="predicted"/>
<reference evidence="1 2" key="1">
    <citation type="journal article" date="2014" name="World J. Microbiol. Biotechnol.">
        <title>Biodiversity and physiological characteristics of Antarctic and Arctic lichens-associated bacteria.</title>
        <authorList>
            <person name="Lee Y.M."/>
            <person name="Kim E.H."/>
            <person name="Lee H.K."/>
            <person name="Hong S.G."/>
        </authorList>
    </citation>
    <scope>NUCLEOTIDE SEQUENCE [LARGE SCALE GENOMIC DNA]</scope>
    <source>
        <strain evidence="1 2">PAMC 26569</strain>
    </source>
</reference>
<sequence length="85" mass="8817">MPILFVLGLAACSSPAVTDRQPGLKGYGVEPVSGDSLSTMLARCSQSRPQVVGVDRGTSLDAECNQLHRTLHNQPGNSVTPGATP</sequence>
<dbReference type="Proteomes" id="UP000500767">
    <property type="component" value="Chromosome"/>
</dbReference>
<accession>A0A6M8HLJ6</accession>
<dbReference type="EMBL" id="CP053708">
    <property type="protein sequence ID" value="QKE89210.1"/>
    <property type="molecule type" value="Genomic_DNA"/>
</dbReference>
<dbReference type="AlphaFoldDB" id="A0A6M8HLJ6"/>
<organism evidence="1 2">
    <name type="scientific">Lichenicola cladoniae</name>
    <dbReference type="NCBI Taxonomy" id="1484109"/>
    <lineage>
        <taxon>Bacteria</taxon>
        <taxon>Pseudomonadati</taxon>
        <taxon>Pseudomonadota</taxon>
        <taxon>Alphaproteobacteria</taxon>
        <taxon>Acetobacterales</taxon>
        <taxon>Acetobacteraceae</taxon>
        <taxon>Lichenicola</taxon>
    </lineage>
</organism>
<keyword evidence="2" id="KW-1185">Reference proteome</keyword>
<dbReference type="RefSeq" id="WP_171833585.1">
    <property type="nucleotide sequence ID" value="NZ_CP053708.1"/>
</dbReference>
<evidence type="ECO:0000313" key="1">
    <source>
        <dbReference type="EMBL" id="QKE89210.1"/>
    </source>
</evidence>